<dbReference type="PANTHER" id="PTHR43358">
    <property type="entry name" value="ALPHA/BETA-HYDROLASE"/>
    <property type="match status" value="1"/>
</dbReference>
<dbReference type="OrthoDB" id="9776685at2"/>
<accession>A0A1T2X857</accession>
<dbReference type="InterPro" id="IPR052920">
    <property type="entry name" value="DNA-binding_regulatory"/>
</dbReference>
<keyword evidence="1" id="KW-0812">Transmembrane</keyword>
<dbReference type="Proteomes" id="UP000190188">
    <property type="component" value="Unassembled WGS sequence"/>
</dbReference>
<dbReference type="PANTHER" id="PTHR43358:SF4">
    <property type="entry name" value="ALPHA_BETA HYDROLASE FOLD-1 DOMAIN-CONTAINING PROTEIN"/>
    <property type="match status" value="1"/>
</dbReference>
<comment type="caution">
    <text evidence="3">The sequence shown here is derived from an EMBL/GenBank/DDBJ whole genome shotgun (WGS) entry which is preliminary data.</text>
</comment>
<proteinExistence type="predicted"/>
<evidence type="ECO:0000259" key="2">
    <source>
        <dbReference type="Pfam" id="PF00561"/>
    </source>
</evidence>
<feature type="transmembrane region" description="Helical" evidence="1">
    <location>
        <begin position="6"/>
        <end position="26"/>
    </location>
</feature>
<evidence type="ECO:0000313" key="3">
    <source>
        <dbReference type="EMBL" id="OPA75773.1"/>
    </source>
</evidence>
<dbReference type="STRING" id="1324314.BVG16_20815"/>
<keyword evidence="1" id="KW-0472">Membrane</keyword>
<keyword evidence="4" id="KW-1185">Reference proteome</keyword>
<evidence type="ECO:0000313" key="4">
    <source>
        <dbReference type="Proteomes" id="UP000190188"/>
    </source>
</evidence>
<dbReference type="EMBL" id="MSZX01000008">
    <property type="protein sequence ID" value="OPA75773.1"/>
    <property type="molecule type" value="Genomic_DNA"/>
</dbReference>
<evidence type="ECO:0000256" key="1">
    <source>
        <dbReference type="SAM" id="Phobius"/>
    </source>
</evidence>
<dbReference type="InterPro" id="IPR000073">
    <property type="entry name" value="AB_hydrolase_1"/>
</dbReference>
<dbReference type="InterPro" id="IPR029058">
    <property type="entry name" value="AB_hydrolase_fold"/>
</dbReference>
<dbReference type="AlphaFoldDB" id="A0A1T2X857"/>
<organism evidence="3 4">
    <name type="scientific">Paenibacillus selenitireducens</name>
    <dbReference type="NCBI Taxonomy" id="1324314"/>
    <lineage>
        <taxon>Bacteria</taxon>
        <taxon>Bacillati</taxon>
        <taxon>Bacillota</taxon>
        <taxon>Bacilli</taxon>
        <taxon>Bacillales</taxon>
        <taxon>Paenibacillaceae</taxon>
        <taxon>Paenibacillus</taxon>
    </lineage>
</organism>
<dbReference type="Pfam" id="PF00561">
    <property type="entry name" value="Abhydrolase_1"/>
    <property type="match status" value="1"/>
</dbReference>
<sequence>MTGIWIVVAAAIAAALLFIGAGVYFYNFAIRRTPKEFLNENVDVNALPGKPWQDRSAWLEEQTYETLEMTSKDGIALKGYFIPAPNPTSNLAILVHGYTGRGKDMAMFAHLYRETFGFHVLMPDLRGHGESAGEYIGFGWHDRDDLINWIHEMIERMGQGVHILLHGVSMGGGTVLMTSGEALPDQVKGIISDCAYTSVKGILSYQLKQMFKLPAFPLLHITSLICKLRANYFFGEASALNQVRKNKKPILFIHGGKDTFVPTEMVYPLFEASGGEKKMFLVPDAGHGNAFSTDVEGYTEQVGQFVHHYVMEQERVM</sequence>
<dbReference type="RefSeq" id="WP_078501106.1">
    <property type="nucleotide sequence ID" value="NZ_MSZX01000008.1"/>
</dbReference>
<dbReference type="SUPFAM" id="SSF53474">
    <property type="entry name" value="alpha/beta-Hydrolases"/>
    <property type="match status" value="1"/>
</dbReference>
<keyword evidence="1" id="KW-1133">Transmembrane helix</keyword>
<gene>
    <name evidence="3" type="ORF">BVG16_20815</name>
</gene>
<dbReference type="Gene3D" id="3.40.50.1820">
    <property type="entry name" value="alpha/beta hydrolase"/>
    <property type="match status" value="1"/>
</dbReference>
<protein>
    <submittedName>
        <fullName evidence="3">Alpha/beta hydrolase</fullName>
    </submittedName>
</protein>
<feature type="domain" description="AB hydrolase-1" evidence="2">
    <location>
        <begin position="93"/>
        <end position="197"/>
    </location>
</feature>
<keyword evidence="3" id="KW-0378">Hydrolase</keyword>
<reference evidence="3 4" key="1">
    <citation type="submission" date="2017-01" db="EMBL/GenBank/DDBJ databases">
        <title>Genome analysis of Paenibacillus selenitrireducens ES3-24.</title>
        <authorList>
            <person name="Xu D."/>
            <person name="Yao R."/>
            <person name="Zheng S."/>
        </authorList>
    </citation>
    <scope>NUCLEOTIDE SEQUENCE [LARGE SCALE GENOMIC DNA]</scope>
    <source>
        <strain evidence="3 4">ES3-24</strain>
    </source>
</reference>
<dbReference type="GO" id="GO:0016787">
    <property type="term" value="F:hydrolase activity"/>
    <property type="evidence" value="ECO:0007669"/>
    <property type="project" value="UniProtKB-KW"/>
</dbReference>
<name>A0A1T2X857_9BACL</name>